<keyword evidence="1" id="KW-0732">Signal</keyword>
<dbReference type="RefSeq" id="WP_103660604.1">
    <property type="nucleotide sequence ID" value="NZ_ML136873.1"/>
</dbReference>
<feature type="chain" id="PRO_5019242409" description="Lactococcin 972 family bacteriocin" evidence="1">
    <location>
        <begin position="28"/>
        <end position="138"/>
    </location>
</feature>
<feature type="signal peptide" evidence="1">
    <location>
        <begin position="1"/>
        <end position="27"/>
    </location>
</feature>
<protein>
    <recommendedName>
        <fullName evidence="4">Lactococcin 972 family bacteriocin</fullName>
    </recommendedName>
</protein>
<dbReference type="AlphaFoldDB" id="A0A437SX89"/>
<comment type="caution">
    <text evidence="2">The sequence shown here is derived from an EMBL/GenBank/DDBJ whole genome shotgun (WGS) entry which is preliminary data.</text>
</comment>
<gene>
    <name evidence="2" type="ORF">EJK17_01855</name>
</gene>
<evidence type="ECO:0000256" key="1">
    <source>
        <dbReference type="SAM" id="SignalP"/>
    </source>
</evidence>
<sequence>MKKKILFATLLLFLGLGGLVSSKSVNAADTDRVHFGFRWYNPDDTTYRQQKWTKSGYYMKSNTVTVPWYTAAAWGHSYKAGRTGEVDVSEGHSVQVHQNTTYNLYNKLVEWYGTGNNAYIKAWSYSNGSAWGYWHADH</sequence>
<accession>A0A437SX89</accession>
<dbReference type="Proteomes" id="UP000288291">
    <property type="component" value="Unassembled WGS sequence"/>
</dbReference>
<name>A0A437SX89_9LACO</name>
<dbReference type="EMBL" id="RXIA01000004">
    <property type="protein sequence ID" value="RVU71470.1"/>
    <property type="molecule type" value="Genomic_DNA"/>
</dbReference>
<evidence type="ECO:0008006" key="4">
    <source>
        <dbReference type="Google" id="ProtNLM"/>
    </source>
</evidence>
<keyword evidence="3" id="KW-1185">Reference proteome</keyword>
<proteinExistence type="predicted"/>
<evidence type="ECO:0000313" key="3">
    <source>
        <dbReference type="Proteomes" id="UP000288291"/>
    </source>
</evidence>
<evidence type="ECO:0000313" key="2">
    <source>
        <dbReference type="EMBL" id="RVU71470.1"/>
    </source>
</evidence>
<reference evidence="2 3" key="1">
    <citation type="submission" date="2018-12" db="EMBL/GenBank/DDBJ databases">
        <authorList>
            <person name="Meng J."/>
        </authorList>
    </citation>
    <scope>NUCLEOTIDE SEQUENCE [LARGE SCALE GENOMIC DNA]</scope>
    <source>
        <strain evidence="2 3">HT111-2</strain>
    </source>
</reference>
<organism evidence="2 3">
    <name type="scientific">Lactobacillus xujianguonis</name>
    <dbReference type="NCBI Taxonomy" id="2495899"/>
    <lineage>
        <taxon>Bacteria</taxon>
        <taxon>Bacillati</taxon>
        <taxon>Bacillota</taxon>
        <taxon>Bacilli</taxon>
        <taxon>Lactobacillales</taxon>
        <taxon>Lactobacillaceae</taxon>
        <taxon>Lactobacillus</taxon>
    </lineage>
</organism>